<reference evidence="5" key="1">
    <citation type="submission" date="2015-09" db="EMBL/GenBank/DDBJ databases">
        <authorList>
            <person name="Wibberg D."/>
        </authorList>
    </citation>
    <scope>NUCLEOTIDE SEQUENCE [LARGE SCALE GENOMIC DNA]</scope>
    <source>
        <strain evidence="5">SD1D</strain>
    </source>
</reference>
<feature type="transmembrane region" description="Helical" evidence="2">
    <location>
        <begin position="234"/>
        <end position="250"/>
    </location>
</feature>
<keyword evidence="2" id="KW-0472">Membrane</keyword>
<evidence type="ECO:0000259" key="3">
    <source>
        <dbReference type="Pfam" id="PF02517"/>
    </source>
</evidence>
<dbReference type="Proteomes" id="UP000196053">
    <property type="component" value="Chromosome I"/>
</dbReference>
<dbReference type="Pfam" id="PF02517">
    <property type="entry name" value="Rce1-like"/>
    <property type="match status" value="1"/>
</dbReference>
<protein>
    <submittedName>
        <fullName evidence="4">Putative membrane protein</fullName>
    </submittedName>
</protein>
<name>A0A0K8J8J1_9FIRM</name>
<sequence length="346" mass="39214">MDEEKETMLNDMDLSQNEETSYSQNEYQQKNYDDTLYKARSYKKMQPDEQIRKRNKKILLRCGLSLSIMAIAIIIAQVIITAIISKFFPAFTESSWYLISTIAIPMIGVGLPVFYLLMKGLPNSDRGEVVSLSIGKFLKYFMVCSAAMYLSNFLGTFVGFLINDNYLDTADALEVIINSSNLFIRILYMCIIGPIVEEIIFRKILLDKVRRFGDLPAILFTGLAFGLFHMNLSQYFYASVLGMIFAYITINTNTIKYAILLHIMINFIGSGIVPLIIASENMVGMGLISIWVFASIVIGAIIFIRNFKRIKFNKPGAPLVMDKDYFLNFGSILFTVLCVVMIVLTL</sequence>
<feature type="transmembrane region" description="Helical" evidence="2">
    <location>
        <begin position="325"/>
        <end position="344"/>
    </location>
</feature>
<dbReference type="GO" id="GO:0004175">
    <property type="term" value="F:endopeptidase activity"/>
    <property type="evidence" value="ECO:0007669"/>
    <property type="project" value="UniProtKB-ARBA"/>
</dbReference>
<evidence type="ECO:0000313" key="4">
    <source>
        <dbReference type="EMBL" id="CUH93633.1"/>
    </source>
</evidence>
<dbReference type="GO" id="GO:0080120">
    <property type="term" value="P:CAAX-box protein maturation"/>
    <property type="evidence" value="ECO:0007669"/>
    <property type="project" value="UniProtKB-ARBA"/>
</dbReference>
<keyword evidence="2" id="KW-0812">Transmembrane</keyword>
<accession>A0A0K8J8J1</accession>
<feature type="domain" description="CAAX prenyl protease 2/Lysostaphin resistance protein A-like" evidence="3">
    <location>
        <begin position="181"/>
        <end position="268"/>
    </location>
</feature>
<feature type="transmembrane region" description="Helical" evidence="2">
    <location>
        <begin position="283"/>
        <end position="304"/>
    </location>
</feature>
<evidence type="ECO:0000313" key="5">
    <source>
        <dbReference type="Proteomes" id="UP000196053"/>
    </source>
</evidence>
<dbReference type="KEGG" id="hsd:SD1D_2098"/>
<feature type="transmembrane region" description="Helical" evidence="2">
    <location>
        <begin position="212"/>
        <end position="228"/>
    </location>
</feature>
<gene>
    <name evidence="4" type="ORF">SD1D_2098</name>
</gene>
<feature type="region of interest" description="Disordered" evidence="1">
    <location>
        <begin position="1"/>
        <end position="25"/>
    </location>
</feature>
<dbReference type="InterPro" id="IPR003675">
    <property type="entry name" value="Rce1/LyrA-like_dom"/>
</dbReference>
<dbReference type="AlphaFoldDB" id="A0A0K8J8J1"/>
<dbReference type="EMBL" id="LN879430">
    <property type="protein sequence ID" value="CUH93633.1"/>
    <property type="molecule type" value="Genomic_DNA"/>
</dbReference>
<feature type="transmembrane region" description="Helical" evidence="2">
    <location>
        <begin position="96"/>
        <end position="117"/>
    </location>
</feature>
<feature type="transmembrane region" description="Helical" evidence="2">
    <location>
        <begin position="257"/>
        <end position="277"/>
    </location>
</feature>
<dbReference type="PANTHER" id="PTHR36435">
    <property type="entry name" value="SLR1288 PROTEIN"/>
    <property type="match status" value="1"/>
</dbReference>
<dbReference type="PANTHER" id="PTHR36435:SF1">
    <property type="entry name" value="CAAX AMINO TERMINAL PROTEASE FAMILY PROTEIN"/>
    <property type="match status" value="1"/>
</dbReference>
<feature type="transmembrane region" description="Helical" evidence="2">
    <location>
        <begin position="137"/>
        <end position="162"/>
    </location>
</feature>
<dbReference type="OrthoDB" id="2035856at2"/>
<feature type="compositionally biased region" description="Polar residues" evidence="1">
    <location>
        <begin position="13"/>
        <end position="25"/>
    </location>
</feature>
<evidence type="ECO:0000256" key="2">
    <source>
        <dbReference type="SAM" id="Phobius"/>
    </source>
</evidence>
<feature type="transmembrane region" description="Helical" evidence="2">
    <location>
        <begin position="58"/>
        <end position="84"/>
    </location>
</feature>
<feature type="transmembrane region" description="Helical" evidence="2">
    <location>
        <begin position="182"/>
        <end position="200"/>
    </location>
</feature>
<proteinExistence type="predicted"/>
<organism evidence="4 5">
    <name type="scientific">Herbinix luporum</name>
    <dbReference type="NCBI Taxonomy" id="1679721"/>
    <lineage>
        <taxon>Bacteria</taxon>
        <taxon>Bacillati</taxon>
        <taxon>Bacillota</taxon>
        <taxon>Clostridia</taxon>
        <taxon>Lachnospirales</taxon>
        <taxon>Lachnospiraceae</taxon>
        <taxon>Herbinix</taxon>
    </lineage>
</organism>
<evidence type="ECO:0000256" key="1">
    <source>
        <dbReference type="SAM" id="MobiDB-lite"/>
    </source>
</evidence>
<dbReference type="RefSeq" id="WP_058258866.1">
    <property type="nucleotide sequence ID" value="NZ_LN879430.1"/>
</dbReference>
<dbReference type="InterPro" id="IPR052710">
    <property type="entry name" value="CAAX_protease"/>
</dbReference>
<keyword evidence="2" id="KW-1133">Transmembrane helix</keyword>
<keyword evidence="5" id="KW-1185">Reference proteome</keyword>